<keyword evidence="4" id="KW-1185">Reference proteome</keyword>
<dbReference type="Gene3D" id="3.10.450.40">
    <property type="match status" value="2"/>
</dbReference>
<proteinExistence type="predicted"/>
<comment type="caution">
    <text evidence="3">The sequence shown here is derived from an EMBL/GenBank/DDBJ whole genome shotgun (WGS) entry which is preliminary data.</text>
</comment>
<dbReference type="EMBL" id="WOCA01000001">
    <property type="protein sequence ID" value="MUK87292.1"/>
    <property type="molecule type" value="Genomic_DNA"/>
</dbReference>
<accession>A0A6N8FC99</accession>
<keyword evidence="1" id="KW-0812">Transmembrane</keyword>
<feature type="domain" description="Cell wall elongation regulator TseB-like" evidence="2">
    <location>
        <begin position="55"/>
        <end position="95"/>
    </location>
</feature>
<dbReference type="InterPro" id="IPR041401">
    <property type="entry name" value="TseB-like_dom"/>
</dbReference>
<gene>
    <name evidence="3" type="ORF">GMD78_02600</name>
</gene>
<protein>
    <recommendedName>
        <fullName evidence="2">Cell wall elongation regulator TseB-like domain-containing protein</fullName>
    </recommendedName>
</protein>
<dbReference type="AlphaFoldDB" id="A0A6N8FC99"/>
<dbReference type="SUPFAM" id="SSF54403">
    <property type="entry name" value="Cystatin/monellin"/>
    <property type="match status" value="2"/>
</dbReference>
<keyword evidence="1" id="KW-0472">Membrane</keyword>
<organism evidence="3 4">
    <name type="scientific">Ornithinibacillus caprae</name>
    <dbReference type="NCBI Taxonomy" id="2678566"/>
    <lineage>
        <taxon>Bacteria</taxon>
        <taxon>Bacillati</taxon>
        <taxon>Bacillota</taxon>
        <taxon>Bacilli</taxon>
        <taxon>Bacillales</taxon>
        <taxon>Bacillaceae</taxon>
        <taxon>Ornithinibacillus</taxon>
    </lineage>
</organism>
<dbReference type="Proteomes" id="UP000469125">
    <property type="component" value="Unassembled WGS sequence"/>
</dbReference>
<keyword evidence="1" id="KW-1133">Transmembrane helix</keyword>
<reference evidence="3 4" key="1">
    <citation type="submission" date="2019-11" db="EMBL/GenBank/DDBJ databases">
        <authorList>
            <person name="Li X."/>
        </authorList>
    </citation>
    <scope>NUCLEOTIDE SEQUENCE [LARGE SCALE GENOMIC DNA]</scope>
    <source>
        <strain evidence="3 4">L9</strain>
    </source>
</reference>
<evidence type="ECO:0000313" key="4">
    <source>
        <dbReference type="Proteomes" id="UP000469125"/>
    </source>
</evidence>
<name>A0A6N8FC99_9BACI</name>
<evidence type="ECO:0000313" key="3">
    <source>
        <dbReference type="EMBL" id="MUK87292.1"/>
    </source>
</evidence>
<dbReference type="InterPro" id="IPR046350">
    <property type="entry name" value="Cystatin_sf"/>
</dbReference>
<dbReference type="RefSeq" id="WP_155666835.1">
    <property type="nucleotide sequence ID" value="NZ_WOCA01000001.1"/>
</dbReference>
<evidence type="ECO:0000259" key="2">
    <source>
        <dbReference type="Pfam" id="PF17881"/>
    </source>
</evidence>
<feature type="transmembrane region" description="Helical" evidence="1">
    <location>
        <begin position="20"/>
        <end position="41"/>
    </location>
</feature>
<evidence type="ECO:0000256" key="1">
    <source>
        <dbReference type="SAM" id="Phobius"/>
    </source>
</evidence>
<dbReference type="Pfam" id="PF17881">
    <property type="entry name" value="TseB"/>
    <property type="match status" value="1"/>
</dbReference>
<sequence>MIKYFKYERRITPSWVKWSFLVLILLLIIVIVYSVFFYQAILNNKTEGFDHTRNKVLQTTDIVEIEVINRFHGETSYHVVSGLTEENMEQIIFVPLSDEEEELIILDQDEIMSYQSIKTKWENDCKDCDLIKITPAVLEDSPLWELTYKDHSDRYVIDYVSMHDGSRYEQLRLRKTFK</sequence>